<dbReference type="GO" id="GO:0061630">
    <property type="term" value="F:ubiquitin protein ligase activity"/>
    <property type="evidence" value="ECO:0007669"/>
    <property type="project" value="UniProtKB-EC"/>
</dbReference>
<dbReference type="GO" id="GO:0016567">
    <property type="term" value="P:protein ubiquitination"/>
    <property type="evidence" value="ECO:0007669"/>
    <property type="project" value="TreeGrafter"/>
</dbReference>
<evidence type="ECO:0000256" key="8">
    <source>
        <dbReference type="SAM" id="MobiDB-lite"/>
    </source>
</evidence>
<comment type="catalytic activity">
    <reaction evidence="1">
        <text>S-ubiquitinyl-[E2 ubiquitin-conjugating enzyme]-L-cysteine + [acceptor protein]-L-lysine = [E2 ubiquitin-conjugating enzyme]-L-cysteine + N(6)-ubiquitinyl-[acceptor protein]-L-lysine.</text>
        <dbReference type="EC" id="2.3.2.26"/>
    </reaction>
</comment>
<keyword evidence="13" id="KW-1185">Reference proteome</keyword>
<gene>
    <name evidence="12" type="ORF">CUNI_LOCUS20096</name>
</gene>
<dbReference type="Gene3D" id="2.20.70.10">
    <property type="match status" value="2"/>
</dbReference>
<feature type="domain" description="C2" evidence="9">
    <location>
        <begin position="167"/>
        <end position="300"/>
    </location>
</feature>
<dbReference type="GO" id="GO:0048814">
    <property type="term" value="P:regulation of dendrite morphogenesis"/>
    <property type="evidence" value="ECO:0007669"/>
    <property type="project" value="TreeGrafter"/>
</dbReference>
<dbReference type="SUPFAM" id="SSF51045">
    <property type="entry name" value="WW domain"/>
    <property type="match status" value="2"/>
</dbReference>
<dbReference type="InterPro" id="IPR000569">
    <property type="entry name" value="HECT_dom"/>
</dbReference>
<evidence type="ECO:0000256" key="1">
    <source>
        <dbReference type="ARBA" id="ARBA00000885"/>
    </source>
</evidence>
<feature type="compositionally biased region" description="Polar residues" evidence="8">
    <location>
        <begin position="467"/>
        <end position="479"/>
    </location>
</feature>
<feature type="compositionally biased region" description="Polar residues" evidence="8">
    <location>
        <begin position="416"/>
        <end position="449"/>
    </location>
</feature>
<reference evidence="12" key="1">
    <citation type="submission" date="2021-04" db="EMBL/GenBank/DDBJ databases">
        <authorList>
            <consortium name="Molecular Ecology Group"/>
        </authorList>
    </citation>
    <scope>NUCLEOTIDE SEQUENCE</scope>
</reference>
<proteinExistence type="predicted"/>
<dbReference type="Gene3D" id="3.30.2160.10">
    <property type="entry name" value="Hect, E3 ligase catalytic domain"/>
    <property type="match status" value="1"/>
</dbReference>
<evidence type="ECO:0000313" key="12">
    <source>
        <dbReference type="EMBL" id="CAG5134538.1"/>
    </source>
</evidence>
<dbReference type="SMART" id="SM00119">
    <property type="entry name" value="HECTc"/>
    <property type="match status" value="1"/>
</dbReference>
<dbReference type="PROSITE" id="PS50020">
    <property type="entry name" value="WW_DOMAIN_2"/>
    <property type="match status" value="2"/>
</dbReference>
<feature type="domain" description="WW" evidence="10">
    <location>
        <begin position="1102"/>
        <end position="1135"/>
    </location>
</feature>
<dbReference type="InterPro" id="IPR000008">
    <property type="entry name" value="C2_dom"/>
</dbReference>
<dbReference type="Proteomes" id="UP000678393">
    <property type="component" value="Unassembled WGS sequence"/>
</dbReference>
<feature type="domain" description="WW" evidence="10">
    <location>
        <begin position="923"/>
        <end position="956"/>
    </location>
</feature>
<evidence type="ECO:0000313" key="13">
    <source>
        <dbReference type="Proteomes" id="UP000678393"/>
    </source>
</evidence>
<comment type="pathway">
    <text evidence="2">Protein modification; protein ubiquitination.</text>
</comment>
<dbReference type="PROSITE" id="PS50237">
    <property type="entry name" value="HECT"/>
    <property type="match status" value="1"/>
</dbReference>
<dbReference type="SMART" id="SM00456">
    <property type="entry name" value="WW"/>
    <property type="match status" value="2"/>
</dbReference>
<comment type="caution">
    <text evidence="12">The sequence shown here is derived from an EMBL/GenBank/DDBJ whole genome shotgun (WGS) entry which is preliminary data.</text>
</comment>
<dbReference type="GO" id="GO:0006511">
    <property type="term" value="P:ubiquitin-dependent protein catabolic process"/>
    <property type="evidence" value="ECO:0007669"/>
    <property type="project" value="TreeGrafter"/>
</dbReference>
<dbReference type="Pfam" id="PF00168">
    <property type="entry name" value="C2"/>
    <property type="match status" value="1"/>
</dbReference>
<keyword evidence="5" id="KW-0677">Repeat</keyword>
<dbReference type="InterPro" id="IPR001202">
    <property type="entry name" value="WW_dom"/>
</dbReference>
<dbReference type="SMART" id="SM00239">
    <property type="entry name" value="C2"/>
    <property type="match status" value="1"/>
</dbReference>
<evidence type="ECO:0000256" key="6">
    <source>
        <dbReference type="ARBA" id="ARBA00022786"/>
    </source>
</evidence>
<feature type="compositionally biased region" description="Pro residues" evidence="8">
    <location>
        <begin position="610"/>
        <end position="619"/>
    </location>
</feature>
<protein>
    <recommendedName>
        <fullName evidence="3">HECT-type E3 ubiquitin transferase</fullName>
        <ecNumber evidence="3">2.3.2.26</ecNumber>
    </recommendedName>
</protein>
<dbReference type="EC" id="2.3.2.26" evidence="3"/>
<dbReference type="Pfam" id="PF00632">
    <property type="entry name" value="HECT"/>
    <property type="match status" value="1"/>
</dbReference>
<feature type="compositionally biased region" description="Basic and acidic residues" evidence="8">
    <location>
        <begin position="593"/>
        <end position="607"/>
    </location>
</feature>
<dbReference type="InterPro" id="IPR050409">
    <property type="entry name" value="E3_ubiq-protein_ligase"/>
</dbReference>
<feature type="region of interest" description="Disordered" evidence="8">
    <location>
        <begin position="393"/>
        <end position="479"/>
    </location>
</feature>
<evidence type="ECO:0000256" key="5">
    <source>
        <dbReference type="ARBA" id="ARBA00022737"/>
    </source>
</evidence>
<feature type="compositionally biased region" description="Low complexity" evidence="8">
    <location>
        <begin position="453"/>
        <end position="466"/>
    </location>
</feature>
<dbReference type="InterPro" id="IPR032348">
    <property type="entry name" value="HECW_N"/>
</dbReference>
<dbReference type="Gene3D" id="2.60.40.2840">
    <property type="match status" value="1"/>
</dbReference>
<evidence type="ECO:0000259" key="10">
    <source>
        <dbReference type="PROSITE" id="PS50020"/>
    </source>
</evidence>
<organism evidence="12 13">
    <name type="scientific">Candidula unifasciata</name>
    <dbReference type="NCBI Taxonomy" id="100452"/>
    <lineage>
        <taxon>Eukaryota</taxon>
        <taxon>Metazoa</taxon>
        <taxon>Spiralia</taxon>
        <taxon>Lophotrochozoa</taxon>
        <taxon>Mollusca</taxon>
        <taxon>Gastropoda</taxon>
        <taxon>Heterobranchia</taxon>
        <taxon>Euthyneura</taxon>
        <taxon>Panpulmonata</taxon>
        <taxon>Eupulmonata</taxon>
        <taxon>Stylommatophora</taxon>
        <taxon>Helicina</taxon>
        <taxon>Helicoidea</taxon>
        <taxon>Geomitridae</taxon>
        <taxon>Candidula</taxon>
    </lineage>
</organism>
<dbReference type="PROSITE" id="PS01159">
    <property type="entry name" value="WW_DOMAIN_1"/>
    <property type="match status" value="2"/>
</dbReference>
<dbReference type="FunFam" id="3.30.2160.10:FF:000001">
    <property type="entry name" value="E3 ubiquitin-protein ligase NEDD4-like"/>
    <property type="match status" value="1"/>
</dbReference>
<dbReference type="Gene3D" id="3.30.2410.10">
    <property type="entry name" value="Hect, E3 ligase catalytic domain"/>
    <property type="match status" value="1"/>
</dbReference>
<keyword evidence="6 7" id="KW-0833">Ubl conjugation pathway</keyword>
<dbReference type="Pfam" id="PF18436">
    <property type="entry name" value="HECW1_helix"/>
    <property type="match status" value="1"/>
</dbReference>
<keyword evidence="4" id="KW-0808">Transferase</keyword>
<feature type="region of interest" description="Disordered" evidence="8">
    <location>
        <begin position="982"/>
        <end position="1031"/>
    </location>
</feature>
<feature type="compositionally biased region" description="Polar residues" evidence="8">
    <location>
        <begin position="661"/>
        <end position="684"/>
    </location>
</feature>
<dbReference type="CDD" id="cd00078">
    <property type="entry name" value="HECTc"/>
    <property type="match status" value="1"/>
</dbReference>
<dbReference type="Pfam" id="PF16562">
    <property type="entry name" value="HECW_N"/>
    <property type="match status" value="1"/>
</dbReference>
<feature type="compositionally biased region" description="Low complexity" evidence="8">
    <location>
        <begin position="1008"/>
        <end position="1022"/>
    </location>
</feature>
<dbReference type="SUPFAM" id="SSF49562">
    <property type="entry name" value="C2 domain (Calcium/lipid-binding domain, CaLB)"/>
    <property type="match status" value="1"/>
</dbReference>
<dbReference type="InterPro" id="IPR035892">
    <property type="entry name" value="C2_domain_sf"/>
</dbReference>
<dbReference type="FunFam" id="3.90.1750.10:FF:000079">
    <property type="entry name" value="E3 ubiquitin-protein ligase"/>
    <property type="match status" value="1"/>
</dbReference>
<feature type="region of interest" description="Disordered" evidence="8">
    <location>
        <begin position="775"/>
        <end position="927"/>
    </location>
</feature>
<dbReference type="Gene3D" id="3.90.1750.10">
    <property type="entry name" value="Hect, E3 ligase catalytic domains"/>
    <property type="match status" value="1"/>
</dbReference>
<feature type="active site" description="Glycyl thioester intermediate" evidence="7">
    <location>
        <position position="1640"/>
    </location>
</feature>
<evidence type="ECO:0000259" key="9">
    <source>
        <dbReference type="PROSITE" id="PS50004"/>
    </source>
</evidence>
<feature type="compositionally biased region" description="Polar residues" evidence="8">
    <location>
        <begin position="798"/>
        <end position="825"/>
    </location>
</feature>
<accession>A0A8S4A290</accession>
<dbReference type="InterPro" id="IPR035983">
    <property type="entry name" value="Hect_E3_ubiquitin_ligase"/>
</dbReference>
<dbReference type="Pfam" id="PF00397">
    <property type="entry name" value="WW"/>
    <property type="match status" value="1"/>
</dbReference>
<evidence type="ECO:0000259" key="11">
    <source>
        <dbReference type="PROSITE" id="PS50237"/>
    </source>
</evidence>
<dbReference type="PANTHER" id="PTHR11254">
    <property type="entry name" value="HECT DOMAIN UBIQUITIN-PROTEIN LIGASE"/>
    <property type="match status" value="1"/>
</dbReference>
<evidence type="ECO:0000256" key="2">
    <source>
        <dbReference type="ARBA" id="ARBA00004906"/>
    </source>
</evidence>
<dbReference type="PROSITE" id="PS50004">
    <property type="entry name" value="C2"/>
    <property type="match status" value="1"/>
</dbReference>
<feature type="compositionally biased region" description="Basic and acidic residues" evidence="8">
    <location>
        <begin position="890"/>
        <end position="900"/>
    </location>
</feature>
<dbReference type="EMBL" id="CAJHNH020007312">
    <property type="protein sequence ID" value="CAG5134538.1"/>
    <property type="molecule type" value="Genomic_DNA"/>
</dbReference>
<feature type="region of interest" description="Disordered" evidence="8">
    <location>
        <begin position="655"/>
        <end position="684"/>
    </location>
</feature>
<feature type="region of interest" description="Disordered" evidence="8">
    <location>
        <begin position="571"/>
        <end position="620"/>
    </location>
</feature>
<feature type="compositionally biased region" description="Low complexity" evidence="8">
    <location>
        <begin position="874"/>
        <end position="889"/>
    </location>
</feature>
<dbReference type="FunFam" id="3.30.2410.10:FF:000002">
    <property type="entry name" value="E3 ubiquitin-protein ligase HECW2"/>
    <property type="match status" value="1"/>
</dbReference>
<sequence length="1672" mass="186348">MAKAQRNSIDYSSIDDLSLPRGASIVRYMEEHGPIQERSNSDSNLNLISPQSWSSLSVDKTVFWLRDVGKTPDSKVRVEWDIKEDVGAQDWIGLFYSGEEDAKKFLDCKIRGSSGGSTGAIIWDLEVVEHLFTEAKNLVCFKYISGNSGQVLATSTPVTVFIVKNDLRAPFQVSSSDGNAYDNALYCLTIQDLYASNLKKGMIFNSDPYVKFQVLPHSQRDCIQKHHYREYRSSVAFNTANPSWPSEKFKLEVLVTDLLDIEVKHKFSKSKPMMSRFLGHATIPVQNIVDRISTAQQKPVDFRLELLRKGPSDNVSGEVGFKANIYLLLQPLSNDASTSKVNGGLQRQASLPSTLTWVEDSAPRPSQIRHRHTDPGLAVTEALNLLSPRGVISEEQEDSDLGSPADSIHKTHTKKAASNSKLTSGSATVFSEPDSTSLNSEGHLTSNPETPLDSSDSGTSVSVISSCENSGGSIPSGTVVQSVYKPSHLEASETSQSLTQTLQPSSVQHNCDKTDAIIPAIANGQIACGDTVGSHSHLSDLDMSVQSAGLEYSLSGLRIDAPTLPPRTYKAAAPPVPPRINKASAPPIPPRQAIEKPKHKGTEHSRSALEPPPPLPPRTYSPVEFREEIVDGVGTAASASSDICSSREQELFPWGTPAGPATSNLSGTHSKSLQPDASAPSSNVSAATFHENNQQALVTAASSTLLPVTETNLAELQLGHSGHKAPSRSGVDILPGSRGSLALSTVSEPPVLTLVGQPDSCYLKRRSVDGIVQLTGSQPPRLFPRQRQLSTEERHLNRQQISQHLEQWTRSRQTCNPSSISTPNDQPSPPPYEHASPQLVPASTFPPNGVPQRQADSTDGHPHSAGRSVAQSQAPSSLNGSTSSSSTSTARERSADRRTISVDGSEVSNKRPVKYHRVDDRDDALPSGWEARVDSHGRIFYIDHVNRTTTWQRPQIGLPAVQRRTLSSEQRQQLDRRYQSIRRTMSQSQQQAEADNAPPGEPRDITGASNQPDQSPSAASPPERVSERSERSVYKLPAVKFLTRPDFFPMLQANESAMVDYNRNSKLKHMITKIRRDPKTFERYQHNRDLVSFVNLFCDTSKELPRRWEMKYDRAGKAFFIDHVLRTTTFMDPRLPTDVPLINPDFLQNPAPRTRAVRTELEAPLPPPRPTPNDNTAAIPTAYNEKVVLFLRQPNVDELLRDRCPQFASSSSLRDKIAKISARGVEMLERYSNDIDLTLLLSLFENEIMSYVPPTVCARNNQVMEATNQGSPQGSPVQRLPGRVPAPYKRDFQAKLRNFYKKLESKGYGQGPGKLKLTVRRDHVLEDAFNKIMSTPKKELQKNKLYITFAGEEGLDYGGPSREFFFLLSRELFNPYYGLFEYSANDTYTVQVSPLSTIVENAHEWFRFSGRVLGLALVHQYLLDAFFTRPFYKSLLRVPLSLEDVESLDMEFHQSLLWIKDNDISEVDLDLTFSVSEEVFGQVTERELKPNGKNISVTERNKKEYIEKMVKWRLERGVTEQTESLIRGFHEVLDGRLVSTFDARELELVIAGTVEIDITDWRRNTDYRSGYHDQHAVIQWFWEAIEKFDNERQLRLLQFVTGSSSIPYEGFSALRGSNGPRKFCIEKWGKTTSLPRAHTCFNRLDLPPYTSFEMLFEKLVMAVEETSTFGID</sequence>
<dbReference type="OrthoDB" id="5987976at2759"/>
<dbReference type="GO" id="GO:0005737">
    <property type="term" value="C:cytoplasm"/>
    <property type="evidence" value="ECO:0007669"/>
    <property type="project" value="TreeGrafter"/>
</dbReference>
<dbReference type="PANTHER" id="PTHR11254:SF320">
    <property type="entry name" value="HECT-TYPE E3 UBIQUITIN TRANSFERASE"/>
    <property type="match status" value="1"/>
</dbReference>
<evidence type="ECO:0000256" key="3">
    <source>
        <dbReference type="ARBA" id="ARBA00012485"/>
    </source>
</evidence>
<evidence type="ECO:0000256" key="7">
    <source>
        <dbReference type="PROSITE-ProRule" id="PRU00104"/>
    </source>
</evidence>
<dbReference type="CDD" id="cd00201">
    <property type="entry name" value="WW"/>
    <property type="match status" value="2"/>
</dbReference>
<dbReference type="InterPro" id="IPR036020">
    <property type="entry name" value="WW_dom_sf"/>
</dbReference>
<dbReference type="SUPFAM" id="SSF56204">
    <property type="entry name" value="Hect, E3 ligase catalytic domain"/>
    <property type="match status" value="1"/>
</dbReference>
<dbReference type="InterPro" id="IPR040524">
    <property type="entry name" value="HECW1_helix"/>
</dbReference>
<evidence type="ECO:0000256" key="4">
    <source>
        <dbReference type="ARBA" id="ARBA00022679"/>
    </source>
</evidence>
<feature type="domain" description="HECT" evidence="11">
    <location>
        <begin position="1336"/>
        <end position="1672"/>
    </location>
</feature>
<feature type="compositionally biased region" description="Polar residues" evidence="8">
    <location>
        <begin position="982"/>
        <end position="993"/>
    </location>
</feature>
<name>A0A8S4A290_9EUPU</name>
<dbReference type="Gene3D" id="2.60.40.150">
    <property type="entry name" value="C2 domain"/>
    <property type="match status" value="1"/>
</dbReference>